<feature type="non-terminal residue" evidence="2">
    <location>
        <position position="1"/>
    </location>
</feature>
<sequence>TCWIFFLLKRLPASFSVFWSIQFSNLKHSKVSLTTFLTDIENELRRQGEIQTSAAALASALSLSPQAKHKNSAGLRPQRTGFTCKTTKYSLCSGTKIENVLVIPLTKPKALEV</sequence>
<evidence type="ECO:0000256" key="1">
    <source>
        <dbReference type="SAM" id="SignalP"/>
    </source>
</evidence>
<name>A0A0L6VHK8_9BASI</name>
<dbReference type="VEuPathDB" id="FungiDB:VP01_1620g2"/>
<evidence type="ECO:0000313" key="3">
    <source>
        <dbReference type="Proteomes" id="UP000037035"/>
    </source>
</evidence>
<reference evidence="2 3" key="1">
    <citation type="submission" date="2015-08" db="EMBL/GenBank/DDBJ databases">
        <title>Next Generation Sequencing and Analysis of the Genome of Puccinia sorghi L Schw, the Causal Agent of Maize Common Rust.</title>
        <authorList>
            <person name="Rochi L."/>
            <person name="Burguener G."/>
            <person name="Darino M."/>
            <person name="Turjanski A."/>
            <person name="Kreff E."/>
            <person name="Dieguez M.J."/>
            <person name="Sacco F."/>
        </authorList>
    </citation>
    <scope>NUCLEOTIDE SEQUENCE [LARGE SCALE GENOMIC DNA]</scope>
    <source>
        <strain evidence="2 3">RO10H11247</strain>
    </source>
</reference>
<accession>A0A0L6VHK8</accession>
<organism evidence="2 3">
    <name type="scientific">Puccinia sorghi</name>
    <dbReference type="NCBI Taxonomy" id="27349"/>
    <lineage>
        <taxon>Eukaryota</taxon>
        <taxon>Fungi</taxon>
        <taxon>Dikarya</taxon>
        <taxon>Basidiomycota</taxon>
        <taxon>Pucciniomycotina</taxon>
        <taxon>Pucciniomycetes</taxon>
        <taxon>Pucciniales</taxon>
        <taxon>Pucciniaceae</taxon>
        <taxon>Puccinia</taxon>
    </lineage>
</organism>
<feature type="chain" id="PRO_5005568555" evidence="1">
    <location>
        <begin position="17"/>
        <end position="113"/>
    </location>
</feature>
<comment type="caution">
    <text evidence="2">The sequence shown here is derived from an EMBL/GenBank/DDBJ whole genome shotgun (WGS) entry which is preliminary data.</text>
</comment>
<feature type="signal peptide" evidence="1">
    <location>
        <begin position="1"/>
        <end position="16"/>
    </location>
</feature>
<gene>
    <name evidence="2" type="ORF">VP01_1620g2</name>
</gene>
<keyword evidence="3" id="KW-1185">Reference proteome</keyword>
<keyword evidence="1" id="KW-0732">Signal</keyword>
<evidence type="ECO:0000313" key="2">
    <source>
        <dbReference type="EMBL" id="KNZ60047.1"/>
    </source>
</evidence>
<protein>
    <submittedName>
        <fullName evidence="2">Putative signal peptide protein</fullName>
    </submittedName>
</protein>
<dbReference type="Proteomes" id="UP000037035">
    <property type="component" value="Unassembled WGS sequence"/>
</dbReference>
<dbReference type="AlphaFoldDB" id="A0A0L6VHK8"/>
<proteinExistence type="predicted"/>
<dbReference type="EMBL" id="LAVV01006416">
    <property type="protein sequence ID" value="KNZ60047.1"/>
    <property type="molecule type" value="Genomic_DNA"/>
</dbReference>